<sequence>MEGGFMQGFLASGKGGVDDCRKVQRGRWGDGVLELRGKRMVWPLEGDSAHEEGV</sequence>
<dbReference type="Proteomes" id="UP000288805">
    <property type="component" value="Unassembled WGS sequence"/>
</dbReference>
<comment type="caution">
    <text evidence="1">The sequence shown here is derived from an EMBL/GenBank/DDBJ whole genome shotgun (WGS) entry which is preliminary data.</text>
</comment>
<dbReference type="EMBL" id="QGNW01001902">
    <property type="protein sequence ID" value="RVW28313.1"/>
    <property type="molecule type" value="Genomic_DNA"/>
</dbReference>
<accession>A0A438CYM6</accession>
<protein>
    <submittedName>
        <fullName evidence="1">Uncharacterized protein</fullName>
    </submittedName>
</protein>
<name>A0A438CYM6_VITVI</name>
<proteinExistence type="predicted"/>
<dbReference type="AlphaFoldDB" id="A0A438CYM6"/>
<evidence type="ECO:0000313" key="2">
    <source>
        <dbReference type="Proteomes" id="UP000288805"/>
    </source>
</evidence>
<reference evidence="1 2" key="1">
    <citation type="journal article" date="2018" name="PLoS Genet.">
        <title>Population sequencing reveals clonal diversity and ancestral inbreeding in the grapevine cultivar Chardonnay.</title>
        <authorList>
            <person name="Roach M.J."/>
            <person name="Johnson D.L."/>
            <person name="Bohlmann J."/>
            <person name="van Vuuren H.J."/>
            <person name="Jones S.J."/>
            <person name="Pretorius I.S."/>
            <person name="Schmidt S.A."/>
            <person name="Borneman A.R."/>
        </authorList>
    </citation>
    <scope>NUCLEOTIDE SEQUENCE [LARGE SCALE GENOMIC DNA]</scope>
    <source>
        <strain evidence="2">cv. Chardonnay</strain>
        <tissue evidence="1">Leaf</tissue>
    </source>
</reference>
<gene>
    <name evidence="1" type="ORF">CK203_104483</name>
</gene>
<organism evidence="1 2">
    <name type="scientific">Vitis vinifera</name>
    <name type="common">Grape</name>
    <dbReference type="NCBI Taxonomy" id="29760"/>
    <lineage>
        <taxon>Eukaryota</taxon>
        <taxon>Viridiplantae</taxon>
        <taxon>Streptophyta</taxon>
        <taxon>Embryophyta</taxon>
        <taxon>Tracheophyta</taxon>
        <taxon>Spermatophyta</taxon>
        <taxon>Magnoliopsida</taxon>
        <taxon>eudicotyledons</taxon>
        <taxon>Gunneridae</taxon>
        <taxon>Pentapetalae</taxon>
        <taxon>rosids</taxon>
        <taxon>Vitales</taxon>
        <taxon>Vitaceae</taxon>
        <taxon>Viteae</taxon>
        <taxon>Vitis</taxon>
    </lineage>
</organism>
<evidence type="ECO:0000313" key="1">
    <source>
        <dbReference type="EMBL" id="RVW28313.1"/>
    </source>
</evidence>